<dbReference type="CDD" id="cd01298">
    <property type="entry name" value="ATZ_TRZ_like"/>
    <property type="match status" value="1"/>
</dbReference>
<evidence type="ECO:0000256" key="3">
    <source>
        <dbReference type="ARBA" id="ARBA00022833"/>
    </source>
</evidence>
<keyword evidence="2" id="KW-0378">Hydrolase</keyword>
<dbReference type="NCBIfam" id="NF006549">
    <property type="entry name" value="PRK09045.1"/>
    <property type="match status" value="1"/>
</dbReference>
<evidence type="ECO:0000256" key="4">
    <source>
        <dbReference type="SAM" id="MobiDB-lite"/>
    </source>
</evidence>
<evidence type="ECO:0000256" key="2">
    <source>
        <dbReference type="ARBA" id="ARBA00022801"/>
    </source>
</evidence>
<feature type="region of interest" description="Disordered" evidence="4">
    <location>
        <begin position="1"/>
        <end position="22"/>
    </location>
</feature>
<reference evidence="6" key="1">
    <citation type="submission" date="2021-01" db="EMBL/GenBank/DDBJ databases">
        <authorList>
            <person name="Corre E."/>
            <person name="Pelletier E."/>
            <person name="Niang G."/>
            <person name="Scheremetjew M."/>
            <person name="Finn R."/>
            <person name="Kale V."/>
            <person name="Holt S."/>
            <person name="Cochrane G."/>
            <person name="Meng A."/>
            <person name="Brown T."/>
            <person name="Cohen L."/>
        </authorList>
    </citation>
    <scope>NUCLEOTIDE SEQUENCE</scope>
    <source>
        <strain evidence="6">SAG 36.94</strain>
    </source>
</reference>
<dbReference type="GO" id="GO:0046872">
    <property type="term" value="F:metal ion binding"/>
    <property type="evidence" value="ECO:0007669"/>
    <property type="project" value="UniProtKB-KW"/>
</dbReference>
<dbReference type="SUPFAM" id="SSF51338">
    <property type="entry name" value="Composite domain of metallo-dependent hydrolases"/>
    <property type="match status" value="2"/>
</dbReference>
<organism evidence="6">
    <name type="scientific">Compsopogon caeruleus</name>
    <dbReference type="NCBI Taxonomy" id="31354"/>
    <lineage>
        <taxon>Eukaryota</taxon>
        <taxon>Rhodophyta</taxon>
        <taxon>Compsopogonophyceae</taxon>
        <taxon>Compsopogonales</taxon>
        <taxon>Compsopogonaceae</taxon>
        <taxon>Compsopogon</taxon>
    </lineage>
</organism>
<dbReference type="InterPro" id="IPR032466">
    <property type="entry name" value="Metal_Hydrolase"/>
</dbReference>
<dbReference type="PANTHER" id="PTHR43794">
    <property type="entry name" value="AMINOHYDROLASE SSNA-RELATED"/>
    <property type="match status" value="1"/>
</dbReference>
<dbReference type="GO" id="GO:0019239">
    <property type="term" value="F:deaminase activity"/>
    <property type="evidence" value="ECO:0007669"/>
    <property type="project" value="UniProtKB-ARBA"/>
</dbReference>
<dbReference type="InterPro" id="IPR011059">
    <property type="entry name" value="Metal-dep_hydrolase_composite"/>
</dbReference>
<feature type="domain" description="Amidohydrolase-related" evidence="5">
    <location>
        <begin position="98"/>
        <end position="459"/>
    </location>
</feature>
<name>A0A7S1XHD2_9RHOD</name>
<dbReference type="GO" id="GO:0016814">
    <property type="term" value="F:hydrolase activity, acting on carbon-nitrogen (but not peptide) bonds, in cyclic amidines"/>
    <property type="evidence" value="ECO:0007669"/>
    <property type="project" value="UniProtKB-ARBA"/>
</dbReference>
<dbReference type="InterPro" id="IPR050287">
    <property type="entry name" value="MTA/SAH_deaminase"/>
</dbReference>
<evidence type="ECO:0000259" key="5">
    <source>
        <dbReference type="Pfam" id="PF01979"/>
    </source>
</evidence>
<protein>
    <recommendedName>
        <fullName evidence="5">Amidohydrolase-related domain-containing protein</fullName>
    </recommendedName>
</protein>
<dbReference type="EMBL" id="HBGH01017259">
    <property type="protein sequence ID" value="CAD9237464.1"/>
    <property type="molecule type" value="Transcribed_RNA"/>
</dbReference>
<proteinExistence type="predicted"/>
<evidence type="ECO:0000256" key="1">
    <source>
        <dbReference type="ARBA" id="ARBA00022723"/>
    </source>
</evidence>
<accession>A0A7S1XHD2</accession>
<gene>
    <name evidence="6" type="ORF">CCAE0312_LOCUS9563</name>
</gene>
<sequence>MHHRRNWSTSPRKGPPFSRHPTLSVPSAAGDYLDRGVPRSSVDLLIACRWVLPLDDGGSCLENVSVVVENSNIVAILDSQQALHLYTAREVVSRPHCVLIPGLINAHTHTGMTLMRGKCDDEPLMEWLHNTVWPIEGAFIGQEGFCYDGAMLSIAEMIRGGVTCFSDMYWHLGEASRAVKESGIRAVLGMVVTEFPTSWGENVEQYLSRGHEVADEYRQVDTLTFTYAPHAPYTVADPSWVKIGELARKSNRRIHSHVHETRAECEASLVLDKTNPCCHRSDHLGTPLDNLDRLEILDEHFIAVHMVQLTDEEIELCARRKIHVVHCPNSNMKLASGYCRVAELLDAGVNVALGTDSAGSNNSLDLIAEMKMAALLTKGQRLDPTRIPAMTALRMATINGAKALGLAERTGSIEVGKAADLVTIELGTRAGTSPVFNPAAAIVYSASHSDVCDVWVNGRSLLRQGQLLTVNETDLLERASMWGLRLDKFAADREASNLNKDAAP</sequence>
<keyword evidence="3" id="KW-0862">Zinc</keyword>
<dbReference type="InterPro" id="IPR006680">
    <property type="entry name" value="Amidohydro-rel"/>
</dbReference>
<dbReference type="FunFam" id="3.20.20.140:FF:000014">
    <property type="entry name" value="5-methylthioadenosine/S-adenosylhomocysteine deaminase"/>
    <property type="match status" value="1"/>
</dbReference>
<dbReference type="Gene3D" id="3.20.20.140">
    <property type="entry name" value="Metal-dependent hydrolases"/>
    <property type="match status" value="1"/>
</dbReference>
<dbReference type="Pfam" id="PF01979">
    <property type="entry name" value="Amidohydro_1"/>
    <property type="match status" value="1"/>
</dbReference>
<evidence type="ECO:0000313" key="6">
    <source>
        <dbReference type="EMBL" id="CAD9237464.1"/>
    </source>
</evidence>
<keyword evidence="1" id="KW-0479">Metal-binding</keyword>
<dbReference type="PANTHER" id="PTHR43794:SF11">
    <property type="entry name" value="AMIDOHYDROLASE-RELATED DOMAIN-CONTAINING PROTEIN"/>
    <property type="match status" value="1"/>
</dbReference>
<dbReference type="Gene3D" id="2.30.40.10">
    <property type="entry name" value="Urease, subunit C, domain 1"/>
    <property type="match status" value="1"/>
</dbReference>
<dbReference type="SUPFAM" id="SSF51556">
    <property type="entry name" value="Metallo-dependent hydrolases"/>
    <property type="match status" value="1"/>
</dbReference>
<dbReference type="AlphaFoldDB" id="A0A7S1XHD2"/>